<sequence length="298" mass="33541">MKVFRTPEARFADLPGYPFKPNYLLLDDGLRLHYVDEGSAAAPPVLMLHGEPSWSYLYRKMIPLFAQAGYRALAPDLVGFGKSDKPLEPELFSYQAHVDWLTQWILKMDLRDITLVCQDWGALLGLRIAMEQPERFARIVVANGFMPTGDRKAPAAFRLWRAFALHSPWFPVSGVIRSGCSRKPSPEVLAAYDAPFATEASKTAARRFPALVPTTPQDPATPANRRAWEALGRWQKPFLTIFGDRDKITRGAFKVLQKQVPGAQGQPHEMLEGVGHFIQEDAGEELAAKILAWMRRIR</sequence>
<dbReference type="PRINTS" id="PR00111">
    <property type="entry name" value="ABHYDROLASE"/>
</dbReference>
<dbReference type="RefSeq" id="WP_104229049.1">
    <property type="nucleotide sequence ID" value="NZ_PSNW01000002.1"/>
</dbReference>
<dbReference type="GO" id="GO:0018786">
    <property type="term" value="F:haloalkane dehalogenase activity"/>
    <property type="evidence" value="ECO:0007669"/>
    <property type="project" value="UniProtKB-EC"/>
</dbReference>
<evidence type="ECO:0000313" key="4">
    <source>
        <dbReference type="Proteomes" id="UP000238220"/>
    </source>
</evidence>
<accession>A0A2S5TIQ5</accession>
<dbReference type="Pfam" id="PF00561">
    <property type="entry name" value="Abhydrolase_1"/>
    <property type="match status" value="1"/>
</dbReference>
<dbReference type="InterPro" id="IPR051340">
    <property type="entry name" value="Haloalkane_dehalogenase"/>
</dbReference>
<evidence type="ECO:0000259" key="2">
    <source>
        <dbReference type="Pfam" id="PF00561"/>
    </source>
</evidence>
<dbReference type="EC" id="3.8.1.5" evidence="3"/>
<keyword evidence="1 3" id="KW-0378">Hydrolase</keyword>
<dbReference type="SUPFAM" id="SSF53474">
    <property type="entry name" value="alpha/beta-Hydrolases"/>
    <property type="match status" value="1"/>
</dbReference>
<dbReference type="OrthoDB" id="9780765at2"/>
<dbReference type="AlphaFoldDB" id="A0A2S5TIQ5"/>
<dbReference type="Proteomes" id="UP000238220">
    <property type="component" value="Unassembled WGS sequence"/>
</dbReference>
<evidence type="ECO:0000256" key="1">
    <source>
        <dbReference type="ARBA" id="ARBA00022801"/>
    </source>
</evidence>
<protein>
    <submittedName>
        <fullName evidence="3">Haloalkane dehalogenase</fullName>
        <ecNumber evidence="3">3.8.1.5</ecNumber>
    </submittedName>
</protein>
<name>A0A2S5TIQ5_9GAMM</name>
<dbReference type="InterPro" id="IPR000073">
    <property type="entry name" value="AB_hydrolase_1"/>
</dbReference>
<feature type="domain" description="AB hydrolase-1" evidence="2">
    <location>
        <begin position="43"/>
        <end position="281"/>
    </location>
</feature>
<keyword evidence="4" id="KW-1185">Reference proteome</keyword>
<dbReference type="InterPro" id="IPR029058">
    <property type="entry name" value="AB_hydrolase_fold"/>
</dbReference>
<dbReference type="EMBL" id="PSNW01000002">
    <property type="protein sequence ID" value="PPE74822.1"/>
    <property type="molecule type" value="Genomic_DNA"/>
</dbReference>
<dbReference type="PRINTS" id="PR00412">
    <property type="entry name" value="EPOXHYDRLASE"/>
</dbReference>
<dbReference type="PANTHER" id="PTHR42977">
    <property type="entry name" value="HYDROLASE-RELATED"/>
    <property type="match status" value="1"/>
</dbReference>
<dbReference type="GO" id="GO:0004301">
    <property type="term" value="F:epoxide hydrolase activity"/>
    <property type="evidence" value="ECO:0007669"/>
    <property type="project" value="TreeGrafter"/>
</dbReference>
<proteinExistence type="predicted"/>
<dbReference type="PANTHER" id="PTHR42977:SF3">
    <property type="entry name" value="AB HYDROLASE-1 DOMAIN-CONTAINING PROTEIN"/>
    <property type="match status" value="1"/>
</dbReference>
<dbReference type="Gene3D" id="3.40.50.1820">
    <property type="entry name" value="alpha/beta hydrolase"/>
    <property type="match status" value="1"/>
</dbReference>
<reference evidence="3 4" key="1">
    <citation type="submission" date="2018-02" db="EMBL/GenBank/DDBJ databases">
        <title>Genome sequencing of Solimonas sp. HR-BB.</title>
        <authorList>
            <person name="Lee Y."/>
            <person name="Jeon C.O."/>
        </authorList>
    </citation>
    <scope>NUCLEOTIDE SEQUENCE [LARGE SCALE GENOMIC DNA]</scope>
    <source>
        <strain evidence="3 4">HR-BB</strain>
    </source>
</reference>
<evidence type="ECO:0000313" key="3">
    <source>
        <dbReference type="EMBL" id="PPE74822.1"/>
    </source>
</evidence>
<dbReference type="InterPro" id="IPR000639">
    <property type="entry name" value="Epox_hydrolase-like"/>
</dbReference>
<comment type="caution">
    <text evidence="3">The sequence shown here is derived from an EMBL/GenBank/DDBJ whole genome shotgun (WGS) entry which is preliminary data.</text>
</comment>
<dbReference type="NCBIfam" id="NF002043">
    <property type="entry name" value="PRK00870.1"/>
    <property type="match status" value="1"/>
</dbReference>
<gene>
    <name evidence="3" type="ORF">C3942_03870</name>
</gene>
<organism evidence="3 4">
    <name type="scientific">Solimonas fluminis</name>
    <dbReference type="NCBI Taxonomy" id="2086571"/>
    <lineage>
        <taxon>Bacteria</taxon>
        <taxon>Pseudomonadati</taxon>
        <taxon>Pseudomonadota</taxon>
        <taxon>Gammaproteobacteria</taxon>
        <taxon>Nevskiales</taxon>
        <taxon>Nevskiaceae</taxon>
        <taxon>Solimonas</taxon>
    </lineage>
</organism>